<dbReference type="EMBL" id="JWIC01000006">
    <property type="protein sequence ID" value="KID56859.1"/>
    <property type="molecule type" value="Genomic_DNA"/>
</dbReference>
<reference evidence="1 2" key="1">
    <citation type="submission" date="2014-12" db="EMBL/GenBank/DDBJ databases">
        <title>Draft Genome Sequence of Pseudoalteromonas luteoviolacea HI1.</title>
        <authorList>
            <person name="Asahina A.Y."/>
            <person name="Hadfield M.G."/>
        </authorList>
    </citation>
    <scope>NUCLEOTIDE SEQUENCE [LARGE SCALE GENOMIC DNA]</scope>
    <source>
        <strain evidence="1 2">HI1</strain>
    </source>
</reference>
<evidence type="ECO:0000313" key="2">
    <source>
        <dbReference type="Proteomes" id="UP000031327"/>
    </source>
</evidence>
<dbReference type="AlphaFoldDB" id="A0A0C1MIL9"/>
<accession>A0A0C1MIL9</accession>
<gene>
    <name evidence="1" type="ORF">JF50_13255</name>
</gene>
<dbReference type="Proteomes" id="UP000031327">
    <property type="component" value="Unassembled WGS sequence"/>
</dbReference>
<organism evidence="1 2">
    <name type="scientific">Pseudoalteromonas luteoviolacea</name>
    <dbReference type="NCBI Taxonomy" id="43657"/>
    <lineage>
        <taxon>Bacteria</taxon>
        <taxon>Pseudomonadati</taxon>
        <taxon>Pseudomonadota</taxon>
        <taxon>Gammaproteobacteria</taxon>
        <taxon>Alteromonadales</taxon>
        <taxon>Pseudoalteromonadaceae</taxon>
        <taxon>Pseudoalteromonas</taxon>
    </lineage>
</organism>
<comment type="caution">
    <text evidence="1">The sequence shown here is derived from an EMBL/GenBank/DDBJ whole genome shotgun (WGS) entry which is preliminary data.</text>
</comment>
<sequence>MKEQEGQPIEICNESFNEALNSGKSITQTNKTENMIIYDLTISGVKVSVELAPKHSLSLSLADNK</sequence>
<protein>
    <submittedName>
        <fullName evidence="1">Uncharacterized protein</fullName>
    </submittedName>
</protein>
<dbReference type="RefSeq" id="WP_039609923.1">
    <property type="nucleotide sequence ID" value="NZ_JWIC01000006.1"/>
</dbReference>
<evidence type="ECO:0000313" key="1">
    <source>
        <dbReference type="EMBL" id="KID56859.1"/>
    </source>
</evidence>
<name>A0A0C1MIL9_9GAMM</name>
<proteinExistence type="predicted"/>